<dbReference type="Gene3D" id="3.40.50.300">
    <property type="entry name" value="P-loop containing nucleotide triphosphate hydrolases"/>
    <property type="match status" value="1"/>
</dbReference>
<evidence type="ECO:0000256" key="2">
    <source>
        <dbReference type="ARBA" id="ARBA00022692"/>
    </source>
</evidence>
<evidence type="ECO:0000256" key="10">
    <source>
        <dbReference type="ARBA" id="ARBA00049117"/>
    </source>
</evidence>
<keyword evidence="15" id="KW-1185">Reference proteome</keyword>
<keyword evidence="3" id="KW-0547">Nucleotide-binding</keyword>
<dbReference type="FunFam" id="3.40.50.300:FF:003207">
    <property type="entry name" value="ATLastiN (Endoplasmic reticulum GTPase) related"/>
    <property type="match status" value="1"/>
</dbReference>
<keyword evidence="2 12" id="KW-0812">Transmembrane</keyword>
<dbReference type="Pfam" id="PF02263">
    <property type="entry name" value="GBP"/>
    <property type="match status" value="1"/>
</dbReference>
<keyword evidence="6" id="KW-0460">Magnesium</keyword>
<evidence type="ECO:0000256" key="12">
    <source>
        <dbReference type="SAM" id="Phobius"/>
    </source>
</evidence>
<proteinExistence type="inferred from homology"/>
<reference evidence="14 15" key="1">
    <citation type="journal article" date="2016" name="Nat. Commun.">
        <title>Extremotolerant tardigrade genome and improved radiotolerance of human cultured cells by tardigrade-unique protein.</title>
        <authorList>
            <person name="Hashimoto T."/>
            <person name="Horikawa D.D."/>
            <person name="Saito Y."/>
            <person name="Kuwahara H."/>
            <person name="Kozuka-Hata H."/>
            <person name="Shin-I T."/>
            <person name="Minakuchi Y."/>
            <person name="Ohishi K."/>
            <person name="Motoyama A."/>
            <person name="Aizu T."/>
            <person name="Enomoto A."/>
            <person name="Kondo K."/>
            <person name="Tanaka S."/>
            <person name="Hara Y."/>
            <person name="Koshikawa S."/>
            <person name="Sagara H."/>
            <person name="Miura T."/>
            <person name="Yokobori S."/>
            <person name="Miyagawa K."/>
            <person name="Suzuki Y."/>
            <person name="Kubo T."/>
            <person name="Oyama M."/>
            <person name="Kohara Y."/>
            <person name="Fujiyama A."/>
            <person name="Arakawa K."/>
            <person name="Katayama T."/>
            <person name="Toyoda A."/>
            <person name="Kunieda T."/>
        </authorList>
    </citation>
    <scope>NUCLEOTIDE SEQUENCE [LARGE SCALE GENOMIC DNA]</scope>
    <source>
        <strain evidence="14 15">YOKOZUNA-1</strain>
    </source>
</reference>
<dbReference type="InterPro" id="IPR030386">
    <property type="entry name" value="G_GB1_RHD3_dom"/>
</dbReference>
<evidence type="ECO:0000259" key="13">
    <source>
        <dbReference type="PROSITE" id="PS51715"/>
    </source>
</evidence>
<dbReference type="InterPro" id="IPR027417">
    <property type="entry name" value="P-loop_NTPase"/>
</dbReference>
<dbReference type="Proteomes" id="UP000186922">
    <property type="component" value="Unassembled WGS sequence"/>
</dbReference>
<dbReference type="AlphaFoldDB" id="A0A1D1VBX4"/>
<evidence type="ECO:0000256" key="5">
    <source>
        <dbReference type="ARBA" id="ARBA00022824"/>
    </source>
</evidence>
<keyword evidence="4" id="KW-0378">Hydrolase</keyword>
<evidence type="ECO:0000256" key="3">
    <source>
        <dbReference type="ARBA" id="ARBA00022741"/>
    </source>
</evidence>
<evidence type="ECO:0000256" key="11">
    <source>
        <dbReference type="PROSITE-ProRule" id="PRU01052"/>
    </source>
</evidence>
<keyword evidence="7 12" id="KW-1133">Transmembrane helix</keyword>
<dbReference type="CDD" id="cd01851">
    <property type="entry name" value="GBP"/>
    <property type="match status" value="1"/>
</dbReference>
<feature type="domain" description="GB1/RHD3-type G" evidence="13">
    <location>
        <begin position="44"/>
        <end position="297"/>
    </location>
</feature>
<comment type="similarity">
    <text evidence="11">Belongs to the TRAFAC class dynamin-like GTPase superfamily. GB1/RHD3 GTPase family.</text>
</comment>
<comment type="catalytic activity">
    <reaction evidence="10">
        <text>GTP + H2O = GDP + phosphate + H(+)</text>
        <dbReference type="Rhea" id="RHEA:19669"/>
        <dbReference type="ChEBI" id="CHEBI:15377"/>
        <dbReference type="ChEBI" id="CHEBI:15378"/>
        <dbReference type="ChEBI" id="CHEBI:37565"/>
        <dbReference type="ChEBI" id="CHEBI:43474"/>
        <dbReference type="ChEBI" id="CHEBI:58189"/>
    </reaction>
    <physiologicalReaction direction="left-to-right" evidence="10">
        <dbReference type="Rhea" id="RHEA:19670"/>
    </physiologicalReaction>
</comment>
<comment type="subcellular location">
    <subcellularLocation>
        <location evidence="1">Endoplasmic reticulum membrane</location>
        <topology evidence="1">Multi-pass membrane protein</topology>
    </subcellularLocation>
</comment>
<evidence type="ECO:0000256" key="7">
    <source>
        <dbReference type="ARBA" id="ARBA00022989"/>
    </source>
</evidence>
<dbReference type="STRING" id="947166.A0A1D1VBX4"/>
<evidence type="ECO:0000256" key="1">
    <source>
        <dbReference type="ARBA" id="ARBA00004477"/>
    </source>
</evidence>
<dbReference type="SUPFAM" id="SSF48340">
    <property type="entry name" value="Interferon-induced guanylate-binding protein 1 (GBP1), C-terminal domain"/>
    <property type="match status" value="1"/>
</dbReference>
<evidence type="ECO:0000256" key="6">
    <source>
        <dbReference type="ARBA" id="ARBA00022842"/>
    </source>
</evidence>
<keyword evidence="8" id="KW-0342">GTP-binding</keyword>
<dbReference type="FunFam" id="3.40.50.300:FF:004169">
    <property type="entry name" value="Atlastin 3"/>
    <property type="match status" value="1"/>
</dbReference>
<dbReference type="PANTHER" id="PTHR10751">
    <property type="entry name" value="GUANYLATE BINDING PROTEIN"/>
    <property type="match status" value="1"/>
</dbReference>
<dbReference type="FunFam" id="1.20.58.420:FF:000001">
    <property type="entry name" value="Atlastin-1 isoform 1"/>
    <property type="match status" value="1"/>
</dbReference>
<dbReference type="GO" id="GO:0003924">
    <property type="term" value="F:GTPase activity"/>
    <property type="evidence" value="ECO:0007669"/>
    <property type="project" value="InterPro"/>
</dbReference>
<dbReference type="GO" id="GO:0005525">
    <property type="term" value="F:GTP binding"/>
    <property type="evidence" value="ECO:0007669"/>
    <property type="project" value="UniProtKB-KW"/>
</dbReference>
<dbReference type="Gene3D" id="1.20.58.420">
    <property type="entry name" value="AHSP"/>
    <property type="match status" value="1"/>
</dbReference>
<evidence type="ECO:0000256" key="9">
    <source>
        <dbReference type="ARBA" id="ARBA00023136"/>
    </source>
</evidence>
<dbReference type="EMBL" id="BDGG01000004">
    <property type="protein sequence ID" value="GAU98315.1"/>
    <property type="molecule type" value="Genomic_DNA"/>
</dbReference>
<dbReference type="SUPFAM" id="SSF52540">
    <property type="entry name" value="P-loop containing nucleoside triphosphate hydrolases"/>
    <property type="match status" value="1"/>
</dbReference>
<dbReference type="InterPro" id="IPR036543">
    <property type="entry name" value="Guanylate-bd_C_sf"/>
</dbReference>
<organism evidence="14 15">
    <name type="scientific">Ramazzottius varieornatus</name>
    <name type="common">Water bear</name>
    <name type="synonym">Tardigrade</name>
    <dbReference type="NCBI Taxonomy" id="947166"/>
    <lineage>
        <taxon>Eukaryota</taxon>
        <taxon>Metazoa</taxon>
        <taxon>Ecdysozoa</taxon>
        <taxon>Tardigrada</taxon>
        <taxon>Eutardigrada</taxon>
        <taxon>Parachela</taxon>
        <taxon>Hypsibioidea</taxon>
        <taxon>Ramazzottiidae</taxon>
        <taxon>Ramazzottius</taxon>
    </lineage>
</organism>
<dbReference type="GO" id="GO:0005789">
    <property type="term" value="C:endoplasmic reticulum membrane"/>
    <property type="evidence" value="ECO:0007669"/>
    <property type="project" value="UniProtKB-SubCell"/>
</dbReference>
<protein>
    <recommendedName>
        <fullName evidence="13">GB1/RHD3-type G domain-containing protein</fullName>
    </recommendedName>
</protein>
<dbReference type="OrthoDB" id="7788754at2759"/>
<dbReference type="InterPro" id="IPR015894">
    <property type="entry name" value="Guanylate-bd_N"/>
</dbReference>
<evidence type="ECO:0000313" key="15">
    <source>
        <dbReference type="Proteomes" id="UP000186922"/>
    </source>
</evidence>
<keyword evidence="9 12" id="KW-0472">Membrane</keyword>
<evidence type="ECO:0000313" key="14">
    <source>
        <dbReference type="EMBL" id="GAU98315.1"/>
    </source>
</evidence>
<evidence type="ECO:0000256" key="8">
    <source>
        <dbReference type="ARBA" id="ARBA00023134"/>
    </source>
</evidence>
<dbReference type="PROSITE" id="PS51715">
    <property type="entry name" value="G_GB1_RHD3"/>
    <property type="match status" value="1"/>
</dbReference>
<gene>
    <name evidence="14" type="primary">RvY_09478-1</name>
    <name evidence="14" type="synonym">RvY_09478.1</name>
    <name evidence="14" type="ORF">RvY_09478</name>
</gene>
<feature type="transmembrane region" description="Helical" evidence="12">
    <location>
        <begin position="437"/>
        <end position="458"/>
    </location>
</feature>
<evidence type="ECO:0000256" key="4">
    <source>
        <dbReference type="ARBA" id="ARBA00022801"/>
    </source>
</evidence>
<sequence>MVVNGETTPRDGAPIQIVITNEDHTFSLDEEALSSVLLRSDVVHKKVVIVSVAGAFRKGKSFLLDFMLRYLRATDHLSQAEIHQGSWLGDEAQSLTGFHWRGGSERDTTGILLWNQPFFRKLPNGDEVVVLVMDTQGAFDSQSTVKDCATVFALSTMISSIQIYNLSQNIQEDDLQHLQLFTEYGRLAMTSTTAKPFQRLLFLVRDWSFPYEADYGIKGGENLLSRRLELSDKQHPELQQLRAHIKKCFDSIQCFLMPHPGLRVATNPKFDGRLSDIEQDFKARLVELMPIILSPLNLVPKEINGQDITASDLLEYFKAYIKIYQGETLPEPKTMMEATSEANNLSAVNAAKELYMEKMEELCGGDKPYLNPQKLEHENILIQGSAVQKFKDSPKMGGEEFSRKYLEKLEEDLKASFESFSRHNESKNFFSSFRTPATLFVIIVFFYVISGILDLIGLVRYGNFFTVAMGLVIASVVAWGAARLTGSMREVGTTVDEVATGIWDHVLSPLTQQAGQKMATAYPQYSHMAAVGVESLTAAAKGVKNGRHPSGAGNL</sequence>
<keyword evidence="5" id="KW-0256">Endoplasmic reticulum</keyword>
<comment type="caution">
    <text evidence="14">The sequence shown here is derived from an EMBL/GenBank/DDBJ whole genome shotgun (WGS) entry which is preliminary data.</text>
</comment>
<accession>A0A1D1VBX4</accession>
<name>A0A1D1VBX4_RAMVA</name>
<feature type="transmembrane region" description="Helical" evidence="12">
    <location>
        <begin position="464"/>
        <end position="482"/>
    </location>
</feature>